<dbReference type="Pfam" id="PF05284">
    <property type="entry name" value="DUF736"/>
    <property type="match status" value="1"/>
</dbReference>
<sequence length="94" mass="10195">MSVIGSFTAKDNKYRGAIASLTIRANDLRIVPVRQPTEGGPSHRVYAGRIEIGAAWSKRSRDGKAYLSLKLDDPSLMAPVYASLLASEAARFTN</sequence>
<comment type="caution">
    <text evidence="1">The sequence shown here is derived from an EMBL/GenBank/DDBJ whole genome shotgun (WGS) entry which is preliminary data.</text>
</comment>
<reference evidence="1" key="1">
    <citation type="submission" date="2022-05" db="EMBL/GenBank/DDBJ databases">
        <authorList>
            <person name="Pankratov T."/>
        </authorList>
    </citation>
    <scope>NUCLEOTIDE SEQUENCE</scope>
    <source>
        <strain evidence="1">BP6-180914</strain>
    </source>
</reference>
<name>A0AA41YQR9_9HYPH</name>
<evidence type="ECO:0000313" key="1">
    <source>
        <dbReference type="EMBL" id="MCW6506414.1"/>
    </source>
</evidence>
<dbReference type="InterPro" id="IPR007948">
    <property type="entry name" value="DUF736"/>
</dbReference>
<accession>A0AA41YQR9</accession>
<proteinExistence type="predicted"/>
<dbReference type="AlphaFoldDB" id="A0AA41YQR9"/>
<dbReference type="RefSeq" id="WP_282582785.1">
    <property type="nucleotide sequence ID" value="NZ_JAMOIM010000001.1"/>
</dbReference>
<keyword evidence="2" id="KW-1185">Reference proteome</keyword>
<dbReference type="Proteomes" id="UP001165667">
    <property type="component" value="Unassembled WGS sequence"/>
</dbReference>
<evidence type="ECO:0000313" key="2">
    <source>
        <dbReference type="Proteomes" id="UP001165667"/>
    </source>
</evidence>
<organism evidence="1 2">
    <name type="scientific">Lichenifustis flavocetrariae</name>
    <dbReference type="NCBI Taxonomy" id="2949735"/>
    <lineage>
        <taxon>Bacteria</taxon>
        <taxon>Pseudomonadati</taxon>
        <taxon>Pseudomonadota</taxon>
        <taxon>Alphaproteobacteria</taxon>
        <taxon>Hyphomicrobiales</taxon>
        <taxon>Lichenihabitantaceae</taxon>
        <taxon>Lichenifustis</taxon>
    </lineage>
</organism>
<dbReference type="EMBL" id="JAMOIM010000001">
    <property type="protein sequence ID" value="MCW6506414.1"/>
    <property type="molecule type" value="Genomic_DNA"/>
</dbReference>
<gene>
    <name evidence="1" type="ORF">M8523_00075</name>
</gene>
<protein>
    <submittedName>
        <fullName evidence="1">DUF736 domain-containing protein</fullName>
    </submittedName>
</protein>